<reference evidence="3" key="1">
    <citation type="journal article" date="2006" name="J. Biotechnol.">
        <title>Under the influence of the active deodorant ingredient 4-hydroxy-3-methoxybenzyl alcohol, the skin bacterium Corynebacterium jeikeium moderately responds with differential gene expression.</title>
        <authorList>
            <person name="Brune I."/>
            <person name="Becker A."/>
            <person name="Paarmann D."/>
            <person name="Albersmeier A."/>
            <person name="Kalinowski J."/>
            <person name="Puhler A."/>
            <person name="Tauch A."/>
        </authorList>
    </citation>
    <scope>NUCLEOTIDE SEQUENCE</scope>
    <source>
        <strain evidence="3">A501</strain>
        <plasmid evidence="3">pA501</plasmid>
    </source>
</reference>
<keyword evidence="2" id="KW-0472">Membrane</keyword>
<keyword evidence="2" id="KW-1133">Transmembrane helix</keyword>
<organism evidence="3">
    <name type="scientific">Corynebacterium jeikeium</name>
    <dbReference type="NCBI Taxonomy" id="38289"/>
    <lineage>
        <taxon>Bacteria</taxon>
        <taxon>Bacillati</taxon>
        <taxon>Actinomycetota</taxon>
        <taxon>Actinomycetes</taxon>
        <taxon>Mycobacteriales</taxon>
        <taxon>Corynebacteriaceae</taxon>
        <taxon>Corynebacterium</taxon>
    </lineage>
</organism>
<keyword evidence="2" id="KW-0812">Transmembrane</keyword>
<geneLocation type="plasmid" evidence="3">
    <name>pA501</name>
</geneLocation>
<gene>
    <name evidence="3" type="primary">ypkE</name>
</gene>
<accession>Q83ZT6</accession>
<name>Q83ZT6_CORJE</name>
<feature type="transmembrane region" description="Helical" evidence="2">
    <location>
        <begin position="54"/>
        <end position="79"/>
    </location>
</feature>
<dbReference type="AlphaFoldDB" id="Q83ZT6"/>
<protein>
    <submittedName>
        <fullName evidence="3">YpkE</fullName>
    </submittedName>
</protein>
<sequence>MTSHTDVPIILAEANKSFLTNSSFWNTLWVIVTVLIVLTVAASNESIVAKCVRAFFAVLCWSIGWFGLVVFGYLFGIFAEQFADDVDDVPDPPAVTDSPHAPQPTTAPQTPPAAY</sequence>
<proteinExistence type="predicted"/>
<dbReference type="EMBL" id="AY266269">
    <property type="protein sequence ID" value="AAP22015.1"/>
    <property type="molecule type" value="Genomic_DNA"/>
</dbReference>
<feature type="transmembrane region" description="Helical" evidence="2">
    <location>
        <begin position="24"/>
        <end position="42"/>
    </location>
</feature>
<keyword evidence="3" id="KW-0614">Plasmid</keyword>
<evidence type="ECO:0000313" key="3">
    <source>
        <dbReference type="EMBL" id="AAP22015.1"/>
    </source>
</evidence>
<feature type="region of interest" description="Disordered" evidence="1">
    <location>
        <begin position="89"/>
        <end position="115"/>
    </location>
</feature>
<dbReference type="RefSeq" id="WP_011113074.1">
    <property type="nucleotide sequence ID" value="NC_004774.1"/>
</dbReference>
<evidence type="ECO:0000256" key="1">
    <source>
        <dbReference type="SAM" id="MobiDB-lite"/>
    </source>
</evidence>
<evidence type="ECO:0000256" key="2">
    <source>
        <dbReference type="SAM" id="Phobius"/>
    </source>
</evidence>